<dbReference type="HOGENOM" id="CLU_2295177_0_0_1"/>
<feature type="region of interest" description="Disordered" evidence="1">
    <location>
        <begin position="194"/>
        <end position="226"/>
    </location>
</feature>
<dbReference type="AlphaFoldDB" id="T1JUX0"/>
<feature type="compositionally biased region" description="Basic and acidic residues" evidence="1">
    <location>
        <begin position="207"/>
        <end position="226"/>
    </location>
</feature>
<keyword evidence="3" id="KW-1185">Reference proteome</keyword>
<name>T1JUX0_TETUR</name>
<sequence length="226" mass="26778">MVATTKKEIDPSTVRCQKCLMKGHWTYQCTNERKCLLRPSRTVLMKRKLKKIEEKKKAALLKPIEPEVVNEPEIEHSPIIRDDLHTETKKSSSGNSRLRTLNQTLRHRTQLCQLHLLHHLHHLLHPPLRPLLLHLLHHRHHPLHLHHPHHLRHLDQAHHLKHHAYLDADQLTEIDIKNIEKQLEVHDHLSIREPLSIQDHQGIQGTQDRRDVQDHPPEIQDHPEIR</sequence>
<accession>T1JUX0</accession>
<dbReference type="Proteomes" id="UP000015104">
    <property type="component" value="Unassembled WGS sequence"/>
</dbReference>
<dbReference type="EMBL" id="CAEY01000784">
    <property type="status" value="NOT_ANNOTATED_CDS"/>
    <property type="molecule type" value="Genomic_DNA"/>
</dbReference>
<evidence type="ECO:0000256" key="1">
    <source>
        <dbReference type="SAM" id="MobiDB-lite"/>
    </source>
</evidence>
<evidence type="ECO:0000313" key="3">
    <source>
        <dbReference type="Proteomes" id="UP000015104"/>
    </source>
</evidence>
<dbReference type="Pfam" id="PF13917">
    <property type="entry name" value="zf-CCHC_3"/>
    <property type="match status" value="1"/>
</dbReference>
<dbReference type="eggNOG" id="KOG3116">
    <property type="taxonomic scope" value="Eukaryota"/>
</dbReference>
<evidence type="ECO:0008006" key="4">
    <source>
        <dbReference type="Google" id="ProtNLM"/>
    </source>
</evidence>
<dbReference type="EnsemblMetazoa" id="tetur02g02470.1">
    <property type="protein sequence ID" value="tetur02g02470.1"/>
    <property type="gene ID" value="tetur02g02470"/>
</dbReference>
<proteinExistence type="predicted"/>
<evidence type="ECO:0000313" key="2">
    <source>
        <dbReference type="EnsemblMetazoa" id="tetur02g02470.1"/>
    </source>
</evidence>
<reference evidence="2" key="2">
    <citation type="submission" date="2015-06" db="UniProtKB">
        <authorList>
            <consortium name="EnsemblMetazoa"/>
        </authorList>
    </citation>
    <scope>IDENTIFICATION</scope>
</reference>
<reference evidence="3" key="1">
    <citation type="submission" date="2011-08" db="EMBL/GenBank/DDBJ databases">
        <authorList>
            <person name="Rombauts S."/>
        </authorList>
    </citation>
    <scope>NUCLEOTIDE SEQUENCE</scope>
    <source>
        <strain evidence="3">London</strain>
    </source>
</reference>
<organism evidence="2 3">
    <name type="scientific">Tetranychus urticae</name>
    <name type="common">Two-spotted spider mite</name>
    <dbReference type="NCBI Taxonomy" id="32264"/>
    <lineage>
        <taxon>Eukaryota</taxon>
        <taxon>Metazoa</taxon>
        <taxon>Ecdysozoa</taxon>
        <taxon>Arthropoda</taxon>
        <taxon>Chelicerata</taxon>
        <taxon>Arachnida</taxon>
        <taxon>Acari</taxon>
        <taxon>Acariformes</taxon>
        <taxon>Trombidiformes</taxon>
        <taxon>Prostigmata</taxon>
        <taxon>Eleutherengona</taxon>
        <taxon>Raphignathae</taxon>
        <taxon>Tetranychoidea</taxon>
        <taxon>Tetranychidae</taxon>
        <taxon>Tetranychus</taxon>
    </lineage>
</organism>
<protein>
    <recommendedName>
        <fullName evidence="4">Zinc knuckle domain-containing protein</fullName>
    </recommendedName>
</protein>